<dbReference type="HOGENOM" id="CLU_3296314_0_0_11"/>
<protein>
    <submittedName>
        <fullName evidence="2">Uncharacterized protein</fullName>
    </submittedName>
</protein>
<dbReference type="RefSeq" id="WP_012868029.1">
    <property type="nucleotide sequence ID" value="NC_013521.1"/>
</dbReference>
<dbReference type="EMBL" id="CP001819">
    <property type="protein sequence ID" value="ACZ22961.1"/>
    <property type="molecule type" value="Genomic_DNA"/>
</dbReference>
<feature type="compositionally biased region" description="Polar residues" evidence="1">
    <location>
        <begin position="1"/>
        <end position="12"/>
    </location>
</feature>
<reference evidence="2 3" key="1">
    <citation type="journal article" date="2009" name="Stand. Genomic Sci.">
        <title>Complete genome sequence of Sanguibacter keddieii type strain (ST-74).</title>
        <authorList>
            <person name="Ivanova N."/>
            <person name="Sikorski J."/>
            <person name="Sims D."/>
            <person name="Brettin T."/>
            <person name="Detter J.C."/>
            <person name="Han C."/>
            <person name="Lapidus A."/>
            <person name="Copeland A."/>
            <person name="Glavina Del Rio T."/>
            <person name="Nolan M."/>
            <person name="Chen F."/>
            <person name="Lucas S."/>
            <person name="Tice H."/>
            <person name="Cheng J.F."/>
            <person name="Bruce D."/>
            <person name="Goodwin L."/>
            <person name="Pitluck S."/>
            <person name="Pati A."/>
            <person name="Mavromatis K."/>
            <person name="Chen A."/>
            <person name="Palaniappan K."/>
            <person name="D'haeseleer P."/>
            <person name="Chain P."/>
            <person name="Bristow J."/>
            <person name="Eisen J.A."/>
            <person name="Markowitz V."/>
            <person name="Hugenholtz P."/>
            <person name="Goker M."/>
            <person name="Pukall R."/>
            <person name="Klenk H.P."/>
            <person name="Kyrpides N.C."/>
        </authorList>
    </citation>
    <scope>NUCLEOTIDE SEQUENCE [LARGE SCALE GENOMIC DNA]</scope>
    <source>
        <strain evidence="3">ATCC 51767 / DSM 10542 / NCFB 3025 / ST-74</strain>
    </source>
</reference>
<evidence type="ECO:0000256" key="1">
    <source>
        <dbReference type="SAM" id="MobiDB-lite"/>
    </source>
</evidence>
<name>D1BCH4_SANKS</name>
<feature type="compositionally biased region" description="Basic and acidic residues" evidence="1">
    <location>
        <begin position="28"/>
        <end position="40"/>
    </location>
</feature>
<dbReference type="Proteomes" id="UP000000322">
    <property type="component" value="Chromosome"/>
</dbReference>
<keyword evidence="3" id="KW-1185">Reference proteome</keyword>
<dbReference type="AlphaFoldDB" id="D1BCH4"/>
<sequence>MAGVSSDETATGWSDAAAGGAGGAGDANDDRLRQDVPPHW</sequence>
<organism evidence="2 3">
    <name type="scientific">Sanguibacter keddieii (strain ATCC 51767 / DSM 10542 / NCFB 3025 / ST-74)</name>
    <dbReference type="NCBI Taxonomy" id="446469"/>
    <lineage>
        <taxon>Bacteria</taxon>
        <taxon>Bacillati</taxon>
        <taxon>Actinomycetota</taxon>
        <taxon>Actinomycetes</taxon>
        <taxon>Micrococcales</taxon>
        <taxon>Sanguibacteraceae</taxon>
        <taxon>Sanguibacter</taxon>
    </lineage>
</organism>
<accession>D1BCH4</accession>
<evidence type="ECO:0000313" key="2">
    <source>
        <dbReference type="EMBL" id="ACZ22961.1"/>
    </source>
</evidence>
<feature type="region of interest" description="Disordered" evidence="1">
    <location>
        <begin position="1"/>
        <end position="40"/>
    </location>
</feature>
<gene>
    <name evidence="2" type="ordered locus">Sked_30620</name>
</gene>
<evidence type="ECO:0000313" key="3">
    <source>
        <dbReference type="Proteomes" id="UP000000322"/>
    </source>
</evidence>
<dbReference type="KEGG" id="ske:Sked_30620"/>
<proteinExistence type="predicted"/>